<evidence type="ECO:0000313" key="2">
    <source>
        <dbReference type="Proteomes" id="UP001152484"/>
    </source>
</evidence>
<dbReference type="AlphaFoldDB" id="A0A9P0ZAQ1"/>
<organism evidence="1 2">
    <name type="scientific">Cuscuta europaea</name>
    <name type="common">European dodder</name>
    <dbReference type="NCBI Taxonomy" id="41803"/>
    <lineage>
        <taxon>Eukaryota</taxon>
        <taxon>Viridiplantae</taxon>
        <taxon>Streptophyta</taxon>
        <taxon>Embryophyta</taxon>
        <taxon>Tracheophyta</taxon>
        <taxon>Spermatophyta</taxon>
        <taxon>Magnoliopsida</taxon>
        <taxon>eudicotyledons</taxon>
        <taxon>Gunneridae</taxon>
        <taxon>Pentapetalae</taxon>
        <taxon>asterids</taxon>
        <taxon>lamiids</taxon>
        <taxon>Solanales</taxon>
        <taxon>Convolvulaceae</taxon>
        <taxon>Cuscuteae</taxon>
        <taxon>Cuscuta</taxon>
        <taxon>Cuscuta subgen. Cuscuta</taxon>
    </lineage>
</organism>
<gene>
    <name evidence="1" type="ORF">CEURO_LOCUS12280</name>
</gene>
<keyword evidence="2" id="KW-1185">Reference proteome</keyword>
<dbReference type="Proteomes" id="UP001152484">
    <property type="component" value="Unassembled WGS sequence"/>
</dbReference>
<accession>A0A9P0ZAQ1</accession>
<comment type="caution">
    <text evidence="1">The sequence shown here is derived from an EMBL/GenBank/DDBJ whole genome shotgun (WGS) entry which is preliminary data.</text>
</comment>
<evidence type="ECO:0000313" key="1">
    <source>
        <dbReference type="EMBL" id="CAH9093261.1"/>
    </source>
</evidence>
<dbReference type="EMBL" id="CAMAPE010000030">
    <property type="protein sequence ID" value="CAH9093261.1"/>
    <property type="molecule type" value="Genomic_DNA"/>
</dbReference>
<protein>
    <submittedName>
        <fullName evidence="1">Uncharacterized protein</fullName>
    </submittedName>
</protein>
<name>A0A9P0ZAQ1_CUSEU</name>
<proteinExistence type="predicted"/>
<sequence>MPYSPRESSPTGQAEIITVTNDGLFEVEKFQFFGEEGFDSIKLESKLFKFGIKNEEITVFEIKISQLHKISFNLELAPQIILYIYQLTTEDFFCRQLRRFGPISVSSNFNKAGGFITMAKDNGYFIAIPVGPQNSGLLDFLAIFSNFVGISNLELEEPMHRSQETSLITEEPTSISKLIFYFQIQGAYLEKHWSPPPEKQNRLIQAFSDASDCFYH</sequence>
<reference evidence="1" key="1">
    <citation type="submission" date="2022-07" db="EMBL/GenBank/DDBJ databases">
        <authorList>
            <person name="Macas J."/>
            <person name="Novak P."/>
            <person name="Neumann P."/>
        </authorList>
    </citation>
    <scope>NUCLEOTIDE SEQUENCE</scope>
</reference>